<sequence>MPANRASEDDLDRLLGSRGRGAVCRCQRYKLPPGESFGSVPAEVRRERMIEQTACGQPRARRTSGLVAYLGEEPVGWCAVEPRPAFDGLLRVYKVPWQDREEDRDDPGVWAVTCLFTRAGYRRRGISRALAREAVQHARRRGATALEAYPARAAGALAEELHVGTPDTFLDAGMRLVHWVSPRRAVVRIDLGDGEDGLSR</sequence>
<organism evidence="2 3">
    <name type="scientific">Auraticoccus monumenti</name>
    <dbReference type="NCBI Taxonomy" id="675864"/>
    <lineage>
        <taxon>Bacteria</taxon>
        <taxon>Bacillati</taxon>
        <taxon>Actinomycetota</taxon>
        <taxon>Actinomycetes</taxon>
        <taxon>Propionibacteriales</taxon>
        <taxon>Propionibacteriaceae</taxon>
        <taxon>Auraticoccus</taxon>
    </lineage>
</organism>
<dbReference type="PROSITE" id="PS51186">
    <property type="entry name" value="GNAT"/>
    <property type="match status" value="1"/>
</dbReference>
<dbReference type="EMBL" id="LT629688">
    <property type="protein sequence ID" value="SDE61811.1"/>
    <property type="molecule type" value="Genomic_DNA"/>
</dbReference>
<dbReference type="InterPro" id="IPR016181">
    <property type="entry name" value="Acyl_CoA_acyltransferase"/>
</dbReference>
<dbReference type="STRING" id="675864.SAMN04489747_3914"/>
<dbReference type="SUPFAM" id="SSF55729">
    <property type="entry name" value="Acyl-CoA N-acyltransferases (Nat)"/>
    <property type="match status" value="1"/>
</dbReference>
<dbReference type="Pfam" id="PF00583">
    <property type="entry name" value="Acetyltransf_1"/>
    <property type="match status" value="1"/>
</dbReference>
<evidence type="ECO:0000313" key="2">
    <source>
        <dbReference type="EMBL" id="SDE61811.1"/>
    </source>
</evidence>
<evidence type="ECO:0000259" key="1">
    <source>
        <dbReference type="PROSITE" id="PS51186"/>
    </source>
</evidence>
<evidence type="ECO:0000313" key="3">
    <source>
        <dbReference type="Proteomes" id="UP000198546"/>
    </source>
</evidence>
<keyword evidence="3" id="KW-1185">Reference proteome</keyword>
<reference evidence="2 3" key="1">
    <citation type="submission" date="2016-10" db="EMBL/GenBank/DDBJ databases">
        <authorList>
            <person name="de Groot N.N."/>
        </authorList>
    </citation>
    <scope>NUCLEOTIDE SEQUENCE [LARGE SCALE GENOMIC DNA]</scope>
    <source>
        <strain evidence="2 3">MON 2.2</strain>
    </source>
</reference>
<gene>
    <name evidence="2" type="ORF">SAMN04489747_3914</name>
</gene>
<keyword evidence="2" id="KW-0808">Transferase</keyword>
<dbReference type="Proteomes" id="UP000198546">
    <property type="component" value="Chromosome i"/>
</dbReference>
<feature type="domain" description="N-acetyltransferase" evidence="1">
    <location>
        <begin position="1"/>
        <end position="193"/>
    </location>
</feature>
<dbReference type="InterPro" id="IPR000182">
    <property type="entry name" value="GNAT_dom"/>
</dbReference>
<protein>
    <submittedName>
        <fullName evidence="2">Acetyltransferase (GNAT) family protein</fullName>
    </submittedName>
</protein>
<name>A0A1G7EDU4_9ACTN</name>
<dbReference type="AlphaFoldDB" id="A0A1G7EDU4"/>
<dbReference type="CDD" id="cd04301">
    <property type="entry name" value="NAT_SF"/>
    <property type="match status" value="1"/>
</dbReference>
<dbReference type="GO" id="GO:0016747">
    <property type="term" value="F:acyltransferase activity, transferring groups other than amino-acyl groups"/>
    <property type="evidence" value="ECO:0007669"/>
    <property type="project" value="InterPro"/>
</dbReference>
<proteinExistence type="predicted"/>
<dbReference type="Gene3D" id="3.40.630.30">
    <property type="match status" value="1"/>
</dbReference>
<accession>A0A1G7EDU4</accession>